<gene>
    <name evidence="2" type="ORF">E1301_Tti016193</name>
</gene>
<feature type="compositionally biased region" description="Polar residues" evidence="1">
    <location>
        <begin position="251"/>
        <end position="278"/>
    </location>
</feature>
<keyword evidence="3" id="KW-1185">Reference proteome</keyword>
<evidence type="ECO:0000313" key="2">
    <source>
        <dbReference type="EMBL" id="KAA0716885.1"/>
    </source>
</evidence>
<dbReference type="EMBL" id="SOYY01000009">
    <property type="protein sequence ID" value="KAA0716885.1"/>
    <property type="molecule type" value="Genomic_DNA"/>
</dbReference>
<feature type="region of interest" description="Disordered" evidence="1">
    <location>
        <begin position="1"/>
        <end position="33"/>
    </location>
</feature>
<comment type="caution">
    <text evidence="2">The sequence shown here is derived from an EMBL/GenBank/DDBJ whole genome shotgun (WGS) entry which is preliminary data.</text>
</comment>
<evidence type="ECO:0000256" key="1">
    <source>
        <dbReference type="SAM" id="MobiDB-lite"/>
    </source>
</evidence>
<protein>
    <submittedName>
        <fullName evidence="2">Uncharacterized protein</fullName>
    </submittedName>
</protein>
<proteinExistence type="predicted"/>
<accession>A0A5A9P5H0</accession>
<name>A0A5A9P5H0_9TELE</name>
<feature type="region of interest" description="Disordered" evidence="1">
    <location>
        <begin position="50"/>
        <end position="72"/>
    </location>
</feature>
<feature type="region of interest" description="Disordered" evidence="1">
    <location>
        <begin position="228"/>
        <end position="321"/>
    </location>
</feature>
<evidence type="ECO:0000313" key="3">
    <source>
        <dbReference type="Proteomes" id="UP000324632"/>
    </source>
</evidence>
<dbReference type="AlphaFoldDB" id="A0A5A9P5H0"/>
<feature type="compositionally biased region" description="Basic and acidic residues" evidence="1">
    <location>
        <begin position="61"/>
        <end position="72"/>
    </location>
</feature>
<organism evidence="2 3">
    <name type="scientific">Triplophysa tibetana</name>
    <dbReference type="NCBI Taxonomy" id="1572043"/>
    <lineage>
        <taxon>Eukaryota</taxon>
        <taxon>Metazoa</taxon>
        <taxon>Chordata</taxon>
        <taxon>Craniata</taxon>
        <taxon>Vertebrata</taxon>
        <taxon>Euteleostomi</taxon>
        <taxon>Actinopterygii</taxon>
        <taxon>Neopterygii</taxon>
        <taxon>Teleostei</taxon>
        <taxon>Ostariophysi</taxon>
        <taxon>Cypriniformes</taxon>
        <taxon>Nemacheilidae</taxon>
        <taxon>Triplophysa</taxon>
    </lineage>
</organism>
<feature type="compositionally biased region" description="Low complexity" evidence="1">
    <location>
        <begin position="228"/>
        <end position="246"/>
    </location>
</feature>
<reference evidence="2 3" key="1">
    <citation type="journal article" date="2019" name="Mol. Ecol. Resour.">
        <title>Chromosome-level genome assembly of Triplophysa tibetana, a fish adapted to the harsh high-altitude environment of the Tibetan Plateau.</title>
        <authorList>
            <person name="Yang X."/>
            <person name="Liu H."/>
            <person name="Ma Z."/>
            <person name="Zou Y."/>
            <person name="Zou M."/>
            <person name="Mao Y."/>
            <person name="Li X."/>
            <person name="Wang H."/>
            <person name="Chen T."/>
            <person name="Wang W."/>
            <person name="Yang R."/>
        </authorList>
    </citation>
    <scope>NUCLEOTIDE SEQUENCE [LARGE SCALE GENOMIC DNA]</scope>
    <source>
        <strain evidence="2">TTIB1903HZAU</strain>
        <tissue evidence="2">Muscle</tissue>
    </source>
</reference>
<feature type="compositionally biased region" description="Low complexity" evidence="1">
    <location>
        <begin position="1"/>
        <end position="12"/>
    </location>
</feature>
<sequence>MDKNCDNNNNANVLSSKKGPTKHTCCGSRPGSGPDLLRDVERLRAALSVERSRNQQTHRRFSLELRKQREESRQERERALRELTYRLEQQKALELLRQQERLGRERAVEVRRLLRWRGQEKQKQTQELQRQLANEITGICSSKVSAGEFECKGNVATYRKLEELLKTLFAQADGRQVAMLQRLQQEVDLEKSSFLCHLLEAHVRPVSEGNDNETGCVINRTRPRSKSCVLSSVQSQQESSGKGKLGLFRSGSLSQTPPSASPQLMKNDSETPPLSSSATEEESCKADVSGDKPQLCSSDEEKDLQTPSLSEKQRSSPSRCSEENMDMIVAALSFHASIRESAHGFHTVAFHCVALPRLMINRETSFQRHLYGNRPGLQPGLALSQSLRECDRRTQPPPLITNTLSRSPSPHLYVVITPNTRSRASVTADAAWDHLLSYSFTTERRRR</sequence>
<feature type="compositionally biased region" description="Polar residues" evidence="1">
    <location>
        <begin position="305"/>
        <end position="319"/>
    </location>
</feature>
<dbReference type="Proteomes" id="UP000324632">
    <property type="component" value="Chromosome 9"/>
</dbReference>